<proteinExistence type="predicted"/>
<dbReference type="SUPFAM" id="SSF52540">
    <property type="entry name" value="P-loop containing nucleoside triphosphate hydrolases"/>
    <property type="match status" value="1"/>
</dbReference>
<evidence type="ECO:0000259" key="3">
    <source>
        <dbReference type="Pfam" id="PF24883"/>
    </source>
</evidence>
<feature type="region of interest" description="Disordered" evidence="2">
    <location>
        <begin position="1"/>
        <end position="30"/>
    </location>
</feature>
<name>A0ABR1IMN8_9AGAR</name>
<dbReference type="InterPro" id="IPR027417">
    <property type="entry name" value="P-loop_NTPase"/>
</dbReference>
<dbReference type="EMBL" id="JBANRG010000111">
    <property type="protein sequence ID" value="KAK7435125.1"/>
    <property type="molecule type" value="Genomic_DNA"/>
</dbReference>
<dbReference type="Gene3D" id="3.40.50.300">
    <property type="entry name" value="P-loop containing nucleotide triphosphate hydrolases"/>
    <property type="match status" value="1"/>
</dbReference>
<evidence type="ECO:0000313" key="5">
    <source>
        <dbReference type="Proteomes" id="UP001498398"/>
    </source>
</evidence>
<organism evidence="4 5">
    <name type="scientific">Marasmiellus scandens</name>
    <dbReference type="NCBI Taxonomy" id="2682957"/>
    <lineage>
        <taxon>Eukaryota</taxon>
        <taxon>Fungi</taxon>
        <taxon>Dikarya</taxon>
        <taxon>Basidiomycota</taxon>
        <taxon>Agaricomycotina</taxon>
        <taxon>Agaricomycetes</taxon>
        <taxon>Agaricomycetidae</taxon>
        <taxon>Agaricales</taxon>
        <taxon>Marasmiineae</taxon>
        <taxon>Omphalotaceae</taxon>
        <taxon>Marasmiellus</taxon>
    </lineage>
</organism>
<feature type="compositionally biased region" description="Polar residues" evidence="2">
    <location>
        <begin position="1"/>
        <end position="12"/>
    </location>
</feature>
<accession>A0ABR1IMN8</accession>
<keyword evidence="1" id="KW-0677">Repeat</keyword>
<keyword evidence="5" id="KW-1185">Reference proteome</keyword>
<feature type="region of interest" description="Disordered" evidence="2">
    <location>
        <begin position="57"/>
        <end position="86"/>
    </location>
</feature>
<reference evidence="4 5" key="1">
    <citation type="submission" date="2024-01" db="EMBL/GenBank/DDBJ databases">
        <title>A draft genome for the cacao thread blight pathogen Marasmiellus scandens.</title>
        <authorList>
            <person name="Baruah I.K."/>
            <person name="Leung J."/>
            <person name="Bukari Y."/>
            <person name="Amoako-Attah I."/>
            <person name="Meinhardt L.W."/>
            <person name="Bailey B.A."/>
            <person name="Cohen S.P."/>
        </authorList>
    </citation>
    <scope>NUCLEOTIDE SEQUENCE [LARGE SCALE GENOMIC DNA]</scope>
    <source>
        <strain evidence="4 5">GH-19</strain>
    </source>
</reference>
<dbReference type="InterPro" id="IPR056884">
    <property type="entry name" value="NPHP3-like_N"/>
</dbReference>
<gene>
    <name evidence="4" type="ORF">VKT23_019818</name>
</gene>
<evidence type="ECO:0000256" key="1">
    <source>
        <dbReference type="ARBA" id="ARBA00022737"/>
    </source>
</evidence>
<dbReference type="Pfam" id="PF24883">
    <property type="entry name" value="NPHP3_N"/>
    <property type="match status" value="1"/>
</dbReference>
<evidence type="ECO:0000313" key="4">
    <source>
        <dbReference type="EMBL" id="KAK7435125.1"/>
    </source>
</evidence>
<dbReference type="Proteomes" id="UP001498398">
    <property type="component" value="Unassembled WGS sequence"/>
</dbReference>
<evidence type="ECO:0000256" key="2">
    <source>
        <dbReference type="SAM" id="MobiDB-lite"/>
    </source>
</evidence>
<protein>
    <recommendedName>
        <fullName evidence="3">Nephrocystin 3-like N-terminal domain-containing protein</fullName>
    </recommendedName>
</protein>
<sequence length="243" mass="26593">MSGQGSSANSVPSGHATLAGFSPNKKQRQKLISSWFRKPGGGTQNIDDPHAVKEISESRDAGNLINPVDLSSDNNSSDHDSSRLDSNALSNVMHPLTETPDVQPTISRLEQNIFKDAHNIQIKNSSIANVKGDLIKTTNIYNESEFTLLKEKLTPILKPAKKMDTCLQGTRMQLFEDLGKWITSPNSTVAWIYGIAGTGKSAVAVSLASNIRNNLKEHVKLALTFHCVKGQETEHAQTMQKSW</sequence>
<comment type="caution">
    <text evidence="4">The sequence shown here is derived from an EMBL/GenBank/DDBJ whole genome shotgun (WGS) entry which is preliminary data.</text>
</comment>
<feature type="domain" description="Nephrocystin 3-like N-terminal" evidence="3">
    <location>
        <begin position="178"/>
        <end position="241"/>
    </location>
</feature>